<feature type="coiled-coil region" evidence="1">
    <location>
        <begin position="425"/>
        <end position="452"/>
    </location>
</feature>
<dbReference type="SUPFAM" id="SSF52540">
    <property type="entry name" value="P-loop containing nucleoside triphosphate hydrolases"/>
    <property type="match status" value="1"/>
</dbReference>
<accession>A0ABT7B5X2</accession>
<keyword evidence="2" id="KW-0472">Membrane</keyword>
<dbReference type="EMBL" id="JAQOSO010000055">
    <property type="protein sequence ID" value="MDJ1174515.1"/>
    <property type="molecule type" value="Genomic_DNA"/>
</dbReference>
<evidence type="ECO:0000313" key="5">
    <source>
        <dbReference type="Proteomes" id="UP001235849"/>
    </source>
</evidence>
<dbReference type="InterPro" id="IPR051082">
    <property type="entry name" value="Pentapeptide-BTB/POZ_domain"/>
</dbReference>
<keyword evidence="1" id="KW-0175">Coiled coil</keyword>
<dbReference type="InterPro" id="IPR001646">
    <property type="entry name" value="5peptide_repeat"/>
</dbReference>
<dbReference type="PANTHER" id="PTHR14136">
    <property type="entry name" value="BTB_POZ DOMAIN-CONTAINING PROTEIN KCTD9"/>
    <property type="match status" value="1"/>
</dbReference>
<comment type="caution">
    <text evidence="4">The sequence shown here is derived from an EMBL/GenBank/DDBJ whole genome shotgun (WGS) entry which is preliminary data.</text>
</comment>
<feature type="transmembrane region" description="Helical" evidence="2">
    <location>
        <begin position="503"/>
        <end position="522"/>
    </location>
</feature>
<gene>
    <name evidence="4" type="ORF">PMG25_10475</name>
</gene>
<dbReference type="Pfam" id="PF00805">
    <property type="entry name" value="Pentapeptide"/>
    <property type="match status" value="2"/>
</dbReference>
<dbReference type="SUPFAM" id="SSF141571">
    <property type="entry name" value="Pentapeptide repeat-like"/>
    <property type="match status" value="1"/>
</dbReference>
<dbReference type="Pfam" id="PF20703">
    <property type="entry name" value="nSTAND1"/>
    <property type="match status" value="1"/>
</dbReference>
<dbReference type="Gene3D" id="3.40.50.300">
    <property type="entry name" value="P-loop containing nucleotide triphosphate hydrolases"/>
    <property type="match status" value="1"/>
</dbReference>
<evidence type="ECO:0000259" key="3">
    <source>
        <dbReference type="Pfam" id="PF20703"/>
    </source>
</evidence>
<dbReference type="InterPro" id="IPR049052">
    <property type="entry name" value="nSTAND1"/>
</dbReference>
<feature type="domain" description="Novel STAND NTPase 1" evidence="3">
    <location>
        <begin position="52"/>
        <end position="456"/>
    </location>
</feature>
<dbReference type="RefSeq" id="WP_283766842.1">
    <property type="nucleotide sequence ID" value="NZ_JAQOSO010000055.1"/>
</dbReference>
<evidence type="ECO:0000256" key="2">
    <source>
        <dbReference type="SAM" id="Phobius"/>
    </source>
</evidence>
<dbReference type="PANTHER" id="PTHR14136:SF17">
    <property type="entry name" value="BTB_POZ DOMAIN-CONTAINING PROTEIN KCTD9"/>
    <property type="match status" value="1"/>
</dbReference>
<organism evidence="4 5">
    <name type="scientific">Roseofilum capinflatum BLCC-M114</name>
    <dbReference type="NCBI Taxonomy" id="3022440"/>
    <lineage>
        <taxon>Bacteria</taxon>
        <taxon>Bacillati</taxon>
        <taxon>Cyanobacteriota</taxon>
        <taxon>Cyanophyceae</taxon>
        <taxon>Desertifilales</taxon>
        <taxon>Desertifilaceae</taxon>
        <taxon>Roseofilum</taxon>
        <taxon>Roseofilum capinflatum</taxon>
    </lineage>
</organism>
<keyword evidence="2" id="KW-0812">Transmembrane</keyword>
<name>A0ABT7B5X2_9CYAN</name>
<evidence type="ECO:0000256" key="1">
    <source>
        <dbReference type="SAM" id="Coils"/>
    </source>
</evidence>
<keyword evidence="5" id="KW-1185">Reference proteome</keyword>
<proteinExistence type="predicted"/>
<sequence length="689" mass="78012">MADEMAQYHSQVDGEIKGLSIGTGNVIYNYFYSPPKASTNEDVTETDSLRCPYRGLFHFSPKDAEYFFGRDDFIEDLYQATQTRNFIPVLGASGSGKSSVVFAGLVPKLQAEGSWQFTYFRPGVIRKQDKQEIADPFYALATALVPLYTPDLNKTEQLAQGNTLAGLLRSGEVLLSDVIATIQDNYPGDRLLLIADQFEELYTVCTDAKVRHRFLDILIDNIYTPSSDSPLVLVLTMRADFLGNALSYASFAQVLKDDMKLGAMNHTELRDVIEKPAQKLGVTFELGLVETILDDVEDEPGNLPLLEFALTELWKRRKGQKITHQAYQEIGKVQGALTRHADRILSKLSPEETKAAQRIFLKLVNPGEGMGDTRRQVTQAEIGVSNWNFVNKLADYRLVVTSQNTNDQETVEVVHEALIRNWSQLREWIDESREAIRTAQKIEAEAKEWEKKGRNNGYLLQDRRLRDAKEFMQYDHPEVKLSGLAKDFIKASQRKQRMGSLRIGSILIIPAFIVLLPLHFWLVNQAFSLLYRDEECQPNAATKFFLQYIVLTGYKKQLRGAELCNENLRNSFLYESNLSQANFESADLSHSNLQDTELEKAEFERAKLIGVNLNGSFLLNANFQGAILEESTIQKSYLKGANFNQANLIEVNLEKSLMLTPHQLNKAILCNTILPKYIDIDDVNPNKDC</sequence>
<keyword evidence="2" id="KW-1133">Transmembrane helix</keyword>
<dbReference type="Proteomes" id="UP001235849">
    <property type="component" value="Unassembled WGS sequence"/>
</dbReference>
<dbReference type="InterPro" id="IPR027417">
    <property type="entry name" value="P-loop_NTPase"/>
</dbReference>
<reference evidence="4 5" key="1">
    <citation type="submission" date="2023-01" db="EMBL/GenBank/DDBJ databases">
        <title>Novel diversity within Roseofilum (Cyanobacteria; Desertifilaceae) from marine benthic mats with descriptions of four novel species.</title>
        <authorList>
            <person name="Wang Y."/>
            <person name="Berthold D.E."/>
            <person name="Hu J."/>
            <person name="Lefler F.W."/>
            <person name="Laughinghouse H.D. IV."/>
        </authorList>
    </citation>
    <scope>NUCLEOTIDE SEQUENCE [LARGE SCALE GENOMIC DNA]</scope>
    <source>
        <strain evidence="4 5">BLCC-M114</strain>
    </source>
</reference>
<dbReference type="Gene3D" id="2.160.20.80">
    <property type="entry name" value="E3 ubiquitin-protein ligase SopA"/>
    <property type="match status" value="1"/>
</dbReference>
<protein>
    <submittedName>
        <fullName evidence="4">Pentapeptide repeat-containing protein</fullName>
    </submittedName>
</protein>
<evidence type="ECO:0000313" key="4">
    <source>
        <dbReference type="EMBL" id="MDJ1174515.1"/>
    </source>
</evidence>